<feature type="transmembrane region" description="Helical" evidence="1">
    <location>
        <begin position="39"/>
        <end position="65"/>
    </location>
</feature>
<feature type="transmembrane region" description="Helical" evidence="1">
    <location>
        <begin position="379"/>
        <end position="401"/>
    </location>
</feature>
<evidence type="ECO:0000256" key="1">
    <source>
        <dbReference type="SAM" id="Phobius"/>
    </source>
</evidence>
<keyword evidence="1" id="KW-1133">Transmembrane helix</keyword>
<reference evidence="2" key="1">
    <citation type="submission" date="2016-02" db="EMBL/GenBank/DDBJ databases">
        <authorList>
            <person name="Wen L."/>
            <person name="He K."/>
            <person name="Yang H."/>
        </authorList>
    </citation>
    <scope>NUCLEOTIDE SEQUENCE</scope>
    <source>
        <strain evidence="2">U</strain>
    </source>
</reference>
<name>A0A193SDH6_KLEPN</name>
<sequence>MRYRSFFNLVFGFLIGQGAMFIAQTLLISKSEVALVGQITIGLGLLTLAQWLADAGGVFLIPRLLGSEENAQKRLACFINARFIFVTIIVISVLVYLITKNSWHLYYGLVSFIIPVLLISSFSVIGYLDFYNETKASGTLSGVSWSLASLPLYYSYFYEGDRYIIGMSAGLLFVLGNGLFIIIQCVKMKQVSKNGGIKLMYKDGFCIKKIKYSFYDIIKYNLNYGFSQSYGRFVPILLNTLLGPVLAGYYIYAKSFANIANQFIAFSRRVEFSNLIAIHNGSVRKILSSQLISFGIACIFAIFCFGTELIECFYTLPIGNNTLLYIQIIALINLLWCLSSSFSQYFIAKGKLGFICITQLITYILSLAIIYFGVEYLSIYSVFAAESIMYIVQFLIFIVFLKTYKKL</sequence>
<dbReference type="EMBL" id="LT174563">
    <property type="protein sequence ID" value="CZQ24591.1"/>
    <property type="molecule type" value="Genomic_DNA"/>
</dbReference>
<feature type="transmembrane region" description="Helical" evidence="1">
    <location>
        <begin position="322"/>
        <end position="340"/>
    </location>
</feature>
<evidence type="ECO:0008006" key="3">
    <source>
        <dbReference type="Google" id="ProtNLM"/>
    </source>
</evidence>
<accession>A0A193SDH6</accession>
<feature type="transmembrane region" description="Helical" evidence="1">
    <location>
        <begin position="352"/>
        <end position="373"/>
    </location>
</feature>
<feature type="transmembrane region" description="Helical" evidence="1">
    <location>
        <begin position="163"/>
        <end position="183"/>
    </location>
</feature>
<reference evidence="2" key="2">
    <citation type="submission" date="2016-06" db="EMBL/GenBank/DDBJ databases">
        <title>Towards a vaccine: An investigation of Klebsiella pneumoniae surface antigens.</title>
        <authorList>
            <person name="Follador R."/>
            <person name="Heinz E."/>
            <person name="Wyres K.L."/>
            <person name="Ellington M.J."/>
            <person name="Kowarik M."/>
            <person name="Holt K.E."/>
            <person name="Thomson N.R."/>
        </authorList>
    </citation>
    <scope>NUCLEOTIDE SEQUENCE</scope>
    <source>
        <strain evidence="2">U</strain>
    </source>
</reference>
<feature type="transmembrane region" description="Helical" evidence="1">
    <location>
        <begin position="291"/>
        <end position="316"/>
    </location>
</feature>
<keyword evidence="1" id="KW-0812">Transmembrane</keyword>
<organism evidence="2">
    <name type="scientific">Klebsiella pneumoniae</name>
    <dbReference type="NCBI Taxonomy" id="573"/>
    <lineage>
        <taxon>Bacteria</taxon>
        <taxon>Pseudomonadati</taxon>
        <taxon>Pseudomonadota</taxon>
        <taxon>Gammaproteobacteria</taxon>
        <taxon>Enterobacterales</taxon>
        <taxon>Enterobacteriaceae</taxon>
        <taxon>Klebsiella/Raoultella group</taxon>
        <taxon>Klebsiella</taxon>
        <taxon>Klebsiella pneumoniae complex</taxon>
    </lineage>
</organism>
<feature type="transmembrane region" description="Helical" evidence="1">
    <location>
        <begin position="77"/>
        <end position="99"/>
    </location>
</feature>
<proteinExistence type="predicted"/>
<evidence type="ECO:0000313" key="2">
    <source>
        <dbReference type="EMBL" id="CZQ24591.1"/>
    </source>
</evidence>
<gene>
    <name evidence="2" type="primary">wzx</name>
</gene>
<feature type="transmembrane region" description="Helical" evidence="1">
    <location>
        <begin position="7"/>
        <end position="27"/>
    </location>
</feature>
<protein>
    <recommendedName>
        <fullName evidence="3">Flippase</fullName>
    </recommendedName>
</protein>
<feature type="transmembrane region" description="Helical" evidence="1">
    <location>
        <begin position="105"/>
        <end position="128"/>
    </location>
</feature>
<dbReference type="AlphaFoldDB" id="A0A193SDH6"/>
<keyword evidence="1" id="KW-0472">Membrane</keyword>